<proteinExistence type="predicted"/>
<protein>
    <recommendedName>
        <fullName evidence="2">PSP1 C-terminal domain-containing protein</fullName>
    </recommendedName>
</protein>
<evidence type="ECO:0000313" key="3">
    <source>
        <dbReference type="EMBL" id="MBT9144331.1"/>
    </source>
</evidence>
<evidence type="ECO:0000259" key="2">
    <source>
        <dbReference type="PROSITE" id="PS51411"/>
    </source>
</evidence>
<accession>A0A9E2BEW3</accession>
<dbReference type="NCBIfam" id="NF041131">
    <property type="entry name" value="RicT_YaaT_fam"/>
    <property type="match status" value="1"/>
</dbReference>
<feature type="domain" description="PSP1 C-terminal" evidence="2">
    <location>
        <begin position="60"/>
        <end position="145"/>
    </location>
</feature>
<dbReference type="PROSITE" id="PS51411">
    <property type="entry name" value="PSP1_C"/>
    <property type="match status" value="1"/>
</dbReference>
<dbReference type="Pfam" id="PF04468">
    <property type="entry name" value="PSP1"/>
    <property type="match status" value="1"/>
</dbReference>
<feature type="coiled-coil region" evidence="1">
    <location>
        <begin position="67"/>
        <end position="94"/>
    </location>
</feature>
<evidence type="ECO:0000313" key="4">
    <source>
        <dbReference type="Proteomes" id="UP000811545"/>
    </source>
</evidence>
<reference evidence="3 4" key="1">
    <citation type="journal article" date="2021" name="bioRxiv">
        <title>Unique metabolic strategies in Hadean analogues reveal hints for primordial physiology.</title>
        <authorList>
            <person name="Nobu M.K."/>
            <person name="Nakai R."/>
            <person name="Tamazawa S."/>
            <person name="Mori H."/>
            <person name="Toyoda A."/>
            <person name="Ijiri A."/>
            <person name="Suzuki S."/>
            <person name="Kurokawa K."/>
            <person name="Kamagata Y."/>
            <person name="Tamaki H."/>
        </authorList>
    </citation>
    <scope>NUCLEOTIDE SEQUENCE [LARGE SCALE GENOMIC DNA]</scope>
    <source>
        <strain evidence="3">BS525</strain>
    </source>
</reference>
<gene>
    <name evidence="3" type="ORF">DDT42_00166</name>
</gene>
<dbReference type="EMBL" id="QLTW01000004">
    <property type="protein sequence ID" value="MBT9144331.1"/>
    <property type="molecule type" value="Genomic_DNA"/>
</dbReference>
<evidence type="ECO:0000256" key="1">
    <source>
        <dbReference type="SAM" id="Coils"/>
    </source>
</evidence>
<dbReference type="InterPro" id="IPR047767">
    <property type="entry name" value="PSP1-like"/>
</dbReference>
<dbReference type="AlphaFoldDB" id="A0A9E2BEW3"/>
<dbReference type="PANTHER" id="PTHR43830">
    <property type="entry name" value="PROTEIN PSP1"/>
    <property type="match status" value="1"/>
</dbReference>
<organism evidence="3 4">
    <name type="scientific">Psychracetigena formicireducens</name>
    <dbReference type="NCBI Taxonomy" id="2986056"/>
    <lineage>
        <taxon>Bacteria</taxon>
        <taxon>Bacillati</taxon>
        <taxon>Candidatus Lithacetigenota</taxon>
        <taxon>Candidatus Psychracetigena</taxon>
    </lineage>
</organism>
<name>A0A9E2BEW3_PSYF1</name>
<keyword evidence="1" id="KW-0175">Coiled coil</keyword>
<dbReference type="InterPro" id="IPR007557">
    <property type="entry name" value="PSP1_C"/>
</dbReference>
<dbReference type="GO" id="GO:0005737">
    <property type="term" value="C:cytoplasm"/>
    <property type="evidence" value="ECO:0007669"/>
    <property type="project" value="TreeGrafter"/>
</dbReference>
<comment type="caution">
    <text evidence="3">The sequence shown here is derived from an EMBL/GenBank/DDBJ whole genome shotgun (WGS) entry which is preliminary data.</text>
</comment>
<dbReference type="Proteomes" id="UP000811545">
    <property type="component" value="Unassembled WGS sequence"/>
</dbReference>
<dbReference type="PANTHER" id="PTHR43830:SF3">
    <property type="entry name" value="PROTEIN PSP1"/>
    <property type="match status" value="1"/>
</dbReference>
<sequence>MHELLVIRINQGMEVVFSEFTDQEIHLDDQVIVEKEGKEEVGKIVRTHFLIPSISEKNMVKFLRFPNESDKEKIAKIEEAKEEATNIFQDLLKEHHLPIKLIKTVPSFGENKIVFYFFSEERVDFRDLVKELAKKLKKRVELWQINHRERAKLLGGLGPCGQVTCCNRFITEFSSIGVNMAKIQGLLVSPEKLSGICSRLMCCLRYELDFYEELERKLPKVGDKVKTPVGEGIISEKNLVKSTLLIKLNDGTEKSFPLDIFLSEKKRA</sequence>